<evidence type="ECO:0000256" key="5">
    <source>
        <dbReference type="ARBA" id="ARBA00023027"/>
    </source>
</evidence>
<dbReference type="InterPro" id="IPR029014">
    <property type="entry name" value="NiFe-Hase_large"/>
</dbReference>
<protein>
    <recommendedName>
        <fullName evidence="6">NADH-quinone oxidoreductase subunit D</fullName>
        <ecNumber evidence="6">7.1.1.-</ecNumber>
    </recommendedName>
    <alternativeName>
        <fullName evidence="6">NADH dehydrogenase I subunit D</fullName>
    </alternativeName>
    <alternativeName>
        <fullName evidence="6">NDH-1 subunit D</fullName>
    </alternativeName>
</protein>
<dbReference type="AlphaFoldDB" id="A0A1H8R2B3"/>
<dbReference type="PROSITE" id="PS00535">
    <property type="entry name" value="COMPLEX1_49K"/>
    <property type="match status" value="1"/>
</dbReference>
<proteinExistence type="inferred from homology"/>
<organism evidence="9 10">
    <name type="scientific">Propionispora vibrioides</name>
    <dbReference type="NCBI Taxonomy" id="112903"/>
    <lineage>
        <taxon>Bacteria</taxon>
        <taxon>Bacillati</taxon>
        <taxon>Bacillota</taxon>
        <taxon>Negativicutes</taxon>
        <taxon>Selenomonadales</taxon>
        <taxon>Sporomusaceae</taxon>
        <taxon>Propionispora</taxon>
    </lineage>
</organism>
<keyword evidence="10" id="KW-1185">Reference proteome</keyword>
<comment type="subunit">
    <text evidence="6">NDH-1 is composed of 14 different subunits. Subunits NuoB, C, D, E, F, and G constitute the peripheral sector of the complex.</text>
</comment>
<gene>
    <name evidence="6" type="primary">nuoD</name>
    <name evidence="9" type="ORF">SAMN04490178_103146</name>
</gene>
<dbReference type="Pfam" id="PF00346">
    <property type="entry name" value="Complex1_49kDa"/>
    <property type="match status" value="1"/>
</dbReference>
<dbReference type="OrthoDB" id="9801496at2"/>
<dbReference type="PANTHER" id="PTHR11993:SF10">
    <property type="entry name" value="NADH DEHYDROGENASE [UBIQUINONE] IRON-SULFUR PROTEIN 2, MITOCHONDRIAL"/>
    <property type="match status" value="1"/>
</dbReference>
<dbReference type="STRING" id="112903.SAMN04490178_103146"/>
<comment type="subcellular location">
    <subcellularLocation>
        <location evidence="6">Cell membrane</location>
        <topology evidence="6">Peripheral membrane protein</topology>
        <orientation evidence="6">Cytoplasmic side</orientation>
    </subcellularLocation>
</comment>
<evidence type="ECO:0000256" key="3">
    <source>
        <dbReference type="ARBA" id="ARBA00022719"/>
    </source>
</evidence>
<keyword evidence="5 6" id="KW-0520">NAD</keyword>
<evidence type="ECO:0000313" key="9">
    <source>
        <dbReference type="EMBL" id="SEO60769.1"/>
    </source>
</evidence>
<dbReference type="NCBIfam" id="NF008974">
    <property type="entry name" value="PRK12322.1"/>
    <property type="match status" value="1"/>
</dbReference>
<keyword evidence="6" id="KW-1003">Cell membrane</keyword>
<dbReference type="PANTHER" id="PTHR11993">
    <property type="entry name" value="NADH-UBIQUINONE OXIDOREDUCTASE 49 KDA SUBUNIT"/>
    <property type="match status" value="1"/>
</dbReference>
<evidence type="ECO:0000256" key="7">
    <source>
        <dbReference type="RuleBase" id="RU003685"/>
    </source>
</evidence>
<feature type="domain" description="NADH-quinone oxidoreductase subunit D" evidence="8">
    <location>
        <begin position="120"/>
        <end position="291"/>
    </location>
</feature>
<evidence type="ECO:0000256" key="6">
    <source>
        <dbReference type="HAMAP-Rule" id="MF_01358"/>
    </source>
</evidence>
<dbReference type="NCBIfam" id="NF004739">
    <property type="entry name" value="PRK06075.1"/>
    <property type="match status" value="1"/>
</dbReference>
<evidence type="ECO:0000256" key="4">
    <source>
        <dbReference type="ARBA" id="ARBA00022967"/>
    </source>
</evidence>
<comment type="catalytic activity">
    <reaction evidence="6">
        <text>a quinone + NADH + 5 H(+)(in) = a quinol + NAD(+) + 4 H(+)(out)</text>
        <dbReference type="Rhea" id="RHEA:57888"/>
        <dbReference type="ChEBI" id="CHEBI:15378"/>
        <dbReference type="ChEBI" id="CHEBI:24646"/>
        <dbReference type="ChEBI" id="CHEBI:57540"/>
        <dbReference type="ChEBI" id="CHEBI:57945"/>
        <dbReference type="ChEBI" id="CHEBI:132124"/>
    </reaction>
</comment>
<sequence length="365" mass="41035">MPRTEVYTLNMGPVHPSTHGVLQVILDLDGEQVVRATPEMGYLHRGIEKLAEGRTYPQFLPYTDRLDYVSAMGNNLGYCQTVEKLLGVEVPERAEYIRVIMAELNRIASHLIFFGTIAIDFGSATGMIYGFRDREKILDLFNMVCGARMTFHYIRIGGVAEDLPVEFVPAARAFLDEFPSLLEEYHGLISGNEIFMHRLKGYAKISAPRALELGMTGPSLRASGVDYDIRKVDPYGIYDRFDFAVPLGTQGDNWDRYMVRMQEMEQSARIIRQALDGLPEGPVKAKMARVIKPPAGDVYHRIENPRGELGYYIVSDGSTKPYRVHIRRPSFINLHALDELCRGLLIGDVVAILSTLDPLMGEVDC</sequence>
<keyword evidence="6" id="KW-0472">Membrane</keyword>
<dbReference type="HAMAP" id="MF_01358">
    <property type="entry name" value="NDH1_NuoD"/>
    <property type="match status" value="1"/>
</dbReference>
<dbReference type="EMBL" id="FODY01000003">
    <property type="protein sequence ID" value="SEO60769.1"/>
    <property type="molecule type" value="Genomic_DNA"/>
</dbReference>
<evidence type="ECO:0000256" key="1">
    <source>
        <dbReference type="ARBA" id="ARBA00005769"/>
    </source>
</evidence>
<evidence type="ECO:0000259" key="8">
    <source>
        <dbReference type="Pfam" id="PF00346"/>
    </source>
</evidence>
<evidence type="ECO:0000256" key="2">
    <source>
        <dbReference type="ARBA" id="ARBA00022448"/>
    </source>
</evidence>
<dbReference type="InterPro" id="IPR014029">
    <property type="entry name" value="NADH_UbQ_OxRdtase_49kDa_CS"/>
</dbReference>
<dbReference type="SUPFAM" id="SSF56762">
    <property type="entry name" value="HydB/Nqo4-like"/>
    <property type="match status" value="1"/>
</dbReference>
<reference evidence="9 10" key="1">
    <citation type="submission" date="2016-10" db="EMBL/GenBank/DDBJ databases">
        <authorList>
            <person name="de Groot N.N."/>
        </authorList>
    </citation>
    <scope>NUCLEOTIDE SEQUENCE [LARGE SCALE GENOMIC DNA]</scope>
    <source>
        <strain evidence="9 10">DSM 13305</strain>
    </source>
</reference>
<keyword evidence="3 6" id="KW-0874">Quinone</keyword>
<dbReference type="EC" id="7.1.1.-" evidence="6"/>
<dbReference type="RefSeq" id="WP_091744240.1">
    <property type="nucleotide sequence ID" value="NZ_FODY01000003.1"/>
</dbReference>
<dbReference type="GO" id="GO:0050136">
    <property type="term" value="F:NADH dehydrogenase (quinone) (non-electrogenic) activity"/>
    <property type="evidence" value="ECO:0007669"/>
    <property type="project" value="UniProtKB-UniRule"/>
</dbReference>
<evidence type="ECO:0000313" key="10">
    <source>
        <dbReference type="Proteomes" id="UP000198847"/>
    </source>
</evidence>
<keyword evidence="2 6" id="KW-0813">Transport</keyword>
<dbReference type="GO" id="GO:0005886">
    <property type="term" value="C:plasma membrane"/>
    <property type="evidence" value="ECO:0007669"/>
    <property type="project" value="UniProtKB-SubCell"/>
</dbReference>
<dbReference type="InterPro" id="IPR001135">
    <property type="entry name" value="NADH_Q_OxRdtase_suD"/>
</dbReference>
<comment type="function">
    <text evidence="6">NDH-1 shuttles electrons from NADH, via FMN and iron-sulfur (Fe-S) centers, to quinones in the respiratory chain. The immediate electron acceptor for the enzyme in this species is believed to be a menaquinone. Couples the redox reaction to proton translocation (for every two electrons transferred, four hydrogen ions are translocated across the cytoplasmic membrane), and thus conserves the redox energy in a proton gradient.</text>
</comment>
<keyword evidence="4 6" id="KW-1278">Translocase</keyword>
<dbReference type="InterPro" id="IPR022885">
    <property type="entry name" value="NDH1_su_D/H"/>
</dbReference>
<name>A0A1H8R2B3_9FIRM</name>
<dbReference type="GO" id="GO:0051287">
    <property type="term" value="F:NAD binding"/>
    <property type="evidence" value="ECO:0007669"/>
    <property type="project" value="InterPro"/>
</dbReference>
<dbReference type="Proteomes" id="UP000198847">
    <property type="component" value="Unassembled WGS sequence"/>
</dbReference>
<accession>A0A1H8R2B3</accession>
<dbReference type="GO" id="GO:0048038">
    <property type="term" value="F:quinone binding"/>
    <property type="evidence" value="ECO:0007669"/>
    <property type="project" value="UniProtKB-KW"/>
</dbReference>
<dbReference type="Gene3D" id="1.10.645.10">
    <property type="entry name" value="Cytochrome-c3 Hydrogenase, chain B"/>
    <property type="match status" value="1"/>
</dbReference>
<comment type="similarity">
    <text evidence="1 6 7">Belongs to the complex I 49 kDa subunit family.</text>
</comment>